<sequence length="170" mass="18675">MKKLLIVVDMQNDFVTGALGTKEAEKIVPNVKARIERAEKEGWDIWFTKDTHGEDYLKTQEGAKLPVEHCIRGTKGWEIIDELKGYAEHVAEKPSFGSVDLAEAVKTGGYEEAELIGLCTDICVVSNALLIKAVSPELPVAVSKNCCAGVTVKTHEAAIQTMEMCQIEIR</sequence>
<evidence type="ECO:0000313" key="4">
    <source>
        <dbReference type="EMBL" id="BDZ76734.1"/>
    </source>
</evidence>
<dbReference type="SUPFAM" id="SSF52499">
    <property type="entry name" value="Isochorismatase-like hydrolases"/>
    <property type="match status" value="1"/>
</dbReference>
<comment type="similarity">
    <text evidence="1">Belongs to the isochorismatase family.</text>
</comment>
<evidence type="ECO:0000256" key="1">
    <source>
        <dbReference type="ARBA" id="ARBA00006336"/>
    </source>
</evidence>
<accession>A0ABN6YZ95</accession>
<name>A0ABN6YZ95_9FIRM</name>
<keyword evidence="5" id="KW-1185">Reference proteome</keyword>
<keyword evidence="2" id="KW-0378">Hydrolase</keyword>
<proteinExistence type="inferred from homology"/>
<dbReference type="InterPro" id="IPR036380">
    <property type="entry name" value="Isochorismatase-like_sf"/>
</dbReference>
<feature type="domain" description="Isochorismatase-like" evidence="3">
    <location>
        <begin position="4"/>
        <end position="164"/>
    </location>
</feature>
<dbReference type="Pfam" id="PF00857">
    <property type="entry name" value="Isochorismatase"/>
    <property type="match status" value="1"/>
</dbReference>
<protein>
    <submittedName>
        <fullName evidence="4">Amidase</fullName>
    </submittedName>
</protein>
<gene>
    <name evidence="4" type="ORF">Lac1_09170</name>
</gene>
<organism evidence="4 5">
    <name type="scientific">Claveliimonas bilis</name>
    <dbReference type="NCBI Taxonomy" id="3028070"/>
    <lineage>
        <taxon>Bacteria</taxon>
        <taxon>Bacillati</taxon>
        <taxon>Bacillota</taxon>
        <taxon>Clostridia</taxon>
        <taxon>Lachnospirales</taxon>
        <taxon>Lachnospiraceae</taxon>
        <taxon>Claveliimonas</taxon>
    </lineage>
</organism>
<dbReference type="InterPro" id="IPR000868">
    <property type="entry name" value="Isochorismatase-like_dom"/>
</dbReference>
<dbReference type="RefSeq" id="WP_230106861.1">
    <property type="nucleotide sequence ID" value="NZ_AP024845.1"/>
</dbReference>
<evidence type="ECO:0000256" key="2">
    <source>
        <dbReference type="ARBA" id="ARBA00022801"/>
    </source>
</evidence>
<dbReference type="EMBL" id="AP027742">
    <property type="protein sequence ID" value="BDZ76734.1"/>
    <property type="molecule type" value="Genomic_DNA"/>
</dbReference>
<dbReference type="CDD" id="cd00431">
    <property type="entry name" value="cysteine_hydrolases"/>
    <property type="match status" value="1"/>
</dbReference>
<evidence type="ECO:0000259" key="3">
    <source>
        <dbReference type="Pfam" id="PF00857"/>
    </source>
</evidence>
<reference evidence="5" key="1">
    <citation type="journal article" date="2023" name="Int. J. Syst. Evol. Microbiol.">
        <title>Claveliimonas bilis gen. nov., sp. nov., deoxycholic acid-producing bacteria isolated from human faeces, and reclassification of Sellimonas monacensis Zenner et al. 2021 as Claveliimonas monacensis comb. nov.</title>
        <authorList>
            <person name="Hisatomi A."/>
            <person name="Kastawa N.W.E.P.G."/>
            <person name="Song I."/>
            <person name="Ohkuma M."/>
            <person name="Fukiya S."/>
            <person name="Sakamoto M."/>
        </authorList>
    </citation>
    <scope>NUCLEOTIDE SEQUENCE [LARGE SCALE GENOMIC DNA]</scope>
    <source>
        <strain evidence="5">12BBH14</strain>
    </source>
</reference>
<dbReference type="Gene3D" id="3.40.50.850">
    <property type="entry name" value="Isochorismatase-like"/>
    <property type="match status" value="1"/>
</dbReference>
<evidence type="ECO:0000313" key="5">
    <source>
        <dbReference type="Proteomes" id="UP001305815"/>
    </source>
</evidence>
<dbReference type="PANTHER" id="PTHR43540">
    <property type="entry name" value="PEROXYUREIDOACRYLATE/UREIDOACRYLATE AMIDOHYDROLASE-RELATED"/>
    <property type="match status" value="1"/>
</dbReference>
<dbReference type="InterPro" id="IPR050272">
    <property type="entry name" value="Isochorismatase-like_hydrls"/>
</dbReference>
<dbReference type="Proteomes" id="UP001305815">
    <property type="component" value="Chromosome"/>
</dbReference>
<dbReference type="PANTHER" id="PTHR43540:SF6">
    <property type="entry name" value="ISOCHORISMATASE-LIKE DOMAIN-CONTAINING PROTEIN"/>
    <property type="match status" value="1"/>
</dbReference>